<feature type="compositionally biased region" description="Basic and acidic residues" evidence="1">
    <location>
        <begin position="297"/>
        <end position="309"/>
    </location>
</feature>
<dbReference type="Proteomes" id="UP000828390">
    <property type="component" value="Unassembled WGS sequence"/>
</dbReference>
<evidence type="ECO:0000256" key="1">
    <source>
        <dbReference type="SAM" id="MobiDB-lite"/>
    </source>
</evidence>
<keyword evidence="3" id="KW-1185">Reference proteome</keyword>
<accession>A0A9D4GX53</accession>
<feature type="compositionally biased region" description="Polar residues" evidence="1">
    <location>
        <begin position="582"/>
        <end position="592"/>
    </location>
</feature>
<dbReference type="EMBL" id="JAIWYP010000005">
    <property type="protein sequence ID" value="KAH3825271.1"/>
    <property type="molecule type" value="Genomic_DNA"/>
</dbReference>
<evidence type="ECO:0000313" key="3">
    <source>
        <dbReference type="Proteomes" id="UP000828390"/>
    </source>
</evidence>
<proteinExistence type="predicted"/>
<sequence>MARQRPTRLVMGPCIAEIDRIVIREVHHQLEVNWCRNEEVIGAPGLVIVPCIYQFEVNRCRNEEIIVKGNFGRVWSMWAGPQVEIDRIVIREVQYQFEVNRCRYEEIIVKGNFGWVWSMWAGRPRIDCIVIREVQYQFEVNRCRNEDIIVKAILGGCGLVMGPCIVEIDPNVIREVQYQFEVNPCRNETIIVNGIFWWVWPMWAGAPGLGLGPCIVEIDPNVITKVQYQFEVNPCRNEKIIVNGNFWWVWPMWAGRPRIDRIVIREVQYQFEVNRCRNKEVNFQGSSAFSVGGDSGQDGRTDRRTDGGDNHNIPTFFSKSVWIIKAPIQFITWRHETSRVFPFADASELCGRTTSKDIEALTSLIDSTGDITQRLSPSSVQNEPTNINNNNNNNAINQLTPESVEADAPRRRLERVLSNVNAVIENAQHDVTGDVIFRTNIVTAINGLSARQFQLQRCLLVAPAHMSGRYPVLTLPAAAKGGLRKALLQQGPGNCRGVMGMVPSDREVMDSGFYARHCGNNEINEVMEKQSPASMNMYRSSNSTQQLLPLGIRQSLMSFSRIREATAYEIDQPRRSDLPGTSIATNDNSAPDNSVIKIANFRG</sequence>
<reference evidence="2" key="1">
    <citation type="journal article" date="2019" name="bioRxiv">
        <title>The Genome of the Zebra Mussel, Dreissena polymorpha: A Resource for Invasive Species Research.</title>
        <authorList>
            <person name="McCartney M.A."/>
            <person name="Auch B."/>
            <person name="Kono T."/>
            <person name="Mallez S."/>
            <person name="Zhang Y."/>
            <person name="Obille A."/>
            <person name="Becker A."/>
            <person name="Abrahante J.E."/>
            <person name="Garbe J."/>
            <person name="Badalamenti J.P."/>
            <person name="Herman A."/>
            <person name="Mangelson H."/>
            <person name="Liachko I."/>
            <person name="Sullivan S."/>
            <person name="Sone E.D."/>
            <person name="Koren S."/>
            <person name="Silverstein K.A.T."/>
            <person name="Beckman K.B."/>
            <person name="Gohl D.M."/>
        </authorList>
    </citation>
    <scope>NUCLEOTIDE SEQUENCE</scope>
    <source>
        <strain evidence="2">Duluth1</strain>
        <tissue evidence="2">Whole animal</tissue>
    </source>
</reference>
<feature type="region of interest" description="Disordered" evidence="1">
    <location>
        <begin position="287"/>
        <end position="310"/>
    </location>
</feature>
<evidence type="ECO:0000313" key="2">
    <source>
        <dbReference type="EMBL" id="KAH3825271.1"/>
    </source>
</evidence>
<feature type="region of interest" description="Disordered" evidence="1">
    <location>
        <begin position="372"/>
        <end position="396"/>
    </location>
</feature>
<reference evidence="2" key="2">
    <citation type="submission" date="2020-11" db="EMBL/GenBank/DDBJ databases">
        <authorList>
            <person name="McCartney M.A."/>
            <person name="Auch B."/>
            <person name="Kono T."/>
            <person name="Mallez S."/>
            <person name="Becker A."/>
            <person name="Gohl D.M."/>
            <person name="Silverstein K.A.T."/>
            <person name="Koren S."/>
            <person name="Bechman K.B."/>
            <person name="Herman A."/>
            <person name="Abrahante J.E."/>
            <person name="Garbe J."/>
        </authorList>
    </citation>
    <scope>NUCLEOTIDE SEQUENCE</scope>
    <source>
        <strain evidence="2">Duluth1</strain>
        <tissue evidence="2">Whole animal</tissue>
    </source>
</reference>
<name>A0A9D4GX53_DREPO</name>
<dbReference type="AlphaFoldDB" id="A0A9D4GX53"/>
<feature type="compositionally biased region" description="Low complexity" evidence="1">
    <location>
        <begin position="386"/>
        <end position="396"/>
    </location>
</feature>
<feature type="compositionally biased region" description="Polar residues" evidence="1">
    <location>
        <begin position="372"/>
        <end position="385"/>
    </location>
</feature>
<feature type="region of interest" description="Disordered" evidence="1">
    <location>
        <begin position="572"/>
        <end position="592"/>
    </location>
</feature>
<organism evidence="2 3">
    <name type="scientific">Dreissena polymorpha</name>
    <name type="common">Zebra mussel</name>
    <name type="synonym">Mytilus polymorpha</name>
    <dbReference type="NCBI Taxonomy" id="45954"/>
    <lineage>
        <taxon>Eukaryota</taxon>
        <taxon>Metazoa</taxon>
        <taxon>Spiralia</taxon>
        <taxon>Lophotrochozoa</taxon>
        <taxon>Mollusca</taxon>
        <taxon>Bivalvia</taxon>
        <taxon>Autobranchia</taxon>
        <taxon>Heteroconchia</taxon>
        <taxon>Euheterodonta</taxon>
        <taxon>Imparidentia</taxon>
        <taxon>Neoheterodontei</taxon>
        <taxon>Myida</taxon>
        <taxon>Dreissenoidea</taxon>
        <taxon>Dreissenidae</taxon>
        <taxon>Dreissena</taxon>
    </lineage>
</organism>
<protein>
    <submittedName>
        <fullName evidence="2">Uncharacterized protein</fullName>
    </submittedName>
</protein>
<comment type="caution">
    <text evidence="2">The sequence shown here is derived from an EMBL/GenBank/DDBJ whole genome shotgun (WGS) entry which is preliminary data.</text>
</comment>
<gene>
    <name evidence="2" type="ORF">DPMN_127145</name>
</gene>